<proteinExistence type="predicted"/>
<evidence type="ECO:0008006" key="4">
    <source>
        <dbReference type="Google" id="ProtNLM"/>
    </source>
</evidence>
<dbReference type="RefSeq" id="WP_380119585.1">
    <property type="nucleotide sequence ID" value="NZ_JBHSIU010000041.1"/>
</dbReference>
<gene>
    <name evidence="2" type="ORF">ACFPIJ_29485</name>
</gene>
<sequence length="154" mass="16115">MPRNVPAPAEQMIAALIPAPLPRARPPRPPLPQLPAPRTGPDQVEPHLDVGRLDPSGRVSARPLLHRLGWPPGHRIQFDIAHGAVTATSSPAASHTIGATGLLAIPAPIRQMCHLAAGAVVVLLADPANDLLLVYPARTITRLLADQFAAGDAS</sequence>
<feature type="region of interest" description="Disordered" evidence="1">
    <location>
        <begin position="20"/>
        <end position="43"/>
    </location>
</feature>
<feature type="compositionally biased region" description="Pro residues" evidence="1">
    <location>
        <begin position="20"/>
        <end position="35"/>
    </location>
</feature>
<dbReference type="EMBL" id="JBHSIU010000041">
    <property type="protein sequence ID" value="MFC5001954.1"/>
    <property type="molecule type" value="Genomic_DNA"/>
</dbReference>
<keyword evidence="3" id="KW-1185">Reference proteome</keyword>
<evidence type="ECO:0000256" key="1">
    <source>
        <dbReference type="SAM" id="MobiDB-lite"/>
    </source>
</evidence>
<dbReference type="Proteomes" id="UP001595912">
    <property type="component" value="Unassembled WGS sequence"/>
</dbReference>
<accession>A0ABV9W0Q9</accession>
<reference evidence="3" key="1">
    <citation type="journal article" date="2019" name="Int. J. Syst. Evol. Microbiol.">
        <title>The Global Catalogue of Microorganisms (GCM) 10K type strain sequencing project: providing services to taxonomists for standard genome sequencing and annotation.</title>
        <authorList>
            <consortium name="The Broad Institute Genomics Platform"/>
            <consortium name="The Broad Institute Genome Sequencing Center for Infectious Disease"/>
            <person name="Wu L."/>
            <person name="Ma J."/>
        </authorList>
    </citation>
    <scope>NUCLEOTIDE SEQUENCE [LARGE SCALE GENOMIC DNA]</scope>
    <source>
        <strain evidence="3">CGMCC 4.7152</strain>
    </source>
</reference>
<name>A0ABV9W0Q9_9ACTN</name>
<organism evidence="2 3">
    <name type="scientific">Dactylosporangium cerinum</name>
    <dbReference type="NCBI Taxonomy" id="1434730"/>
    <lineage>
        <taxon>Bacteria</taxon>
        <taxon>Bacillati</taxon>
        <taxon>Actinomycetota</taxon>
        <taxon>Actinomycetes</taxon>
        <taxon>Micromonosporales</taxon>
        <taxon>Micromonosporaceae</taxon>
        <taxon>Dactylosporangium</taxon>
    </lineage>
</organism>
<comment type="caution">
    <text evidence="2">The sequence shown here is derived from an EMBL/GenBank/DDBJ whole genome shotgun (WGS) entry which is preliminary data.</text>
</comment>
<protein>
    <recommendedName>
        <fullName evidence="4">AbrB/MazE/SpoVT family DNA-binding domain-containing protein</fullName>
    </recommendedName>
</protein>
<evidence type="ECO:0000313" key="2">
    <source>
        <dbReference type="EMBL" id="MFC5001954.1"/>
    </source>
</evidence>
<evidence type="ECO:0000313" key="3">
    <source>
        <dbReference type="Proteomes" id="UP001595912"/>
    </source>
</evidence>